<dbReference type="GO" id="GO:0019843">
    <property type="term" value="F:rRNA binding"/>
    <property type="evidence" value="ECO:0007669"/>
    <property type="project" value="UniProtKB-UniRule"/>
</dbReference>
<comment type="similarity">
    <text evidence="1 6">Belongs to the universal ribosomal protein uS17 family.</text>
</comment>
<organism evidence="7 8">
    <name type="scientific">Caulifigura coniformis</name>
    <dbReference type="NCBI Taxonomy" id="2527983"/>
    <lineage>
        <taxon>Bacteria</taxon>
        <taxon>Pseudomonadati</taxon>
        <taxon>Planctomycetota</taxon>
        <taxon>Planctomycetia</taxon>
        <taxon>Planctomycetales</taxon>
        <taxon>Planctomycetaceae</taxon>
        <taxon>Caulifigura</taxon>
    </lineage>
</organism>
<dbReference type="FunCoup" id="A0A517SE60">
    <property type="interactions" value="422"/>
</dbReference>
<dbReference type="PANTHER" id="PTHR10744:SF1">
    <property type="entry name" value="SMALL RIBOSOMAL SUBUNIT PROTEIN US17M"/>
    <property type="match status" value="1"/>
</dbReference>
<dbReference type="NCBIfam" id="NF004123">
    <property type="entry name" value="PRK05610.1"/>
    <property type="match status" value="1"/>
</dbReference>
<dbReference type="InterPro" id="IPR000266">
    <property type="entry name" value="Ribosomal_uS17"/>
</dbReference>
<name>A0A517SE60_9PLAN</name>
<comment type="subunit">
    <text evidence="6">Part of the 30S ribosomal subunit.</text>
</comment>
<dbReference type="PRINTS" id="PR00973">
    <property type="entry name" value="RIBOSOMALS17"/>
</dbReference>
<gene>
    <name evidence="6 7" type="primary">rpsQ</name>
    <name evidence="7" type="ORF">Pan44_24490</name>
</gene>
<dbReference type="GO" id="GO:0006412">
    <property type="term" value="P:translation"/>
    <property type="evidence" value="ECO:0007669"/>
    <property type="project" value="UniProtKB-UniRule"/>
</dbReference>
<keyword evidence="3 6" id="KW-0694">RNA-binding</keyword>
<keyword evidence="4 6" id="KW-0689">Ribosomal protein</keyword>
<dbReference type="InParanoid" id="A0A517SE60"/>
<dbReference type="Proteomes" id="UP000315700">
    <property type="component" value="Chromosome"/>
</dbReference>
<dbReference type="NCBIfam" id="TIGR03635">
    <property type="entry name" value="uS17_bact"/>
    <property type="match status" value="1"/>
</dbReference>
<dbReference type="Gene3D" id="2.40.50.140">
    <property type="entry name" value="Nucleic acid-binding proteins"/>
    <property type="match status" value="1"/>
</dbReference>
<evidence type="ECO:0000256" key="1">
    <source>
        <dbReference type="ARBA" id="ARBA00010254"/>
    </source>
</evidence>
<evidence type="ECO:0000313" key="7">
    <source>
        <dbReference type="EMBL" id="QDT54416.1"/>
    </source>
</evidence>
<evidence type="ECO:0000256" key="2">
    <source>
        <dbReference type="ARBA" id="ARBA00022730"/>
    </source>
</evidence>
<proteinExistence type="inferred from homology"/>
<dbReference type="InterPro" id="IPR012340">
    <property type="entry name" value="NA-bd_OB-fold"/>
</dbReference>
<evidence type="ECO:0000256" key="6">
    <source>
        <dbReference type="HAMAP-Rule" id="MF_01345"/>
    </source>
</evidence>
<dbReference type="InterPro" id="IPR019984">
    <property type="entry name" value="Ribosomal_uS17_bact/chlr"/>
</dbReference>
<dbReference type="GO" id="GO:0003735">
    <property type="term" value="F:structural constituent of ribosome"/>
    <property type="evidence" value="ECO:0007669"/>
    <property type="project" value="UniProtKB-UniRule"/>
</dbReference>
<evidence type="ECO:0000256" key="3">
    <source>
        <dbReference type="ARBA" id="ARBA00022884"/>
    </source>
</evidence>
<accession>A0A517SE60</accession>
<dbReference type="SUPFAM" id="SSF50249">
    <property type="entry name" value="Nucleic acid-binding proteins"/>
    <property type="match status" value="1"/>
</dbReference>
<reference evidence="7 8" key="1">
    <citation type="submission" date="2019-02" db="EMBL/GenBank/DDBJ databases">
        <title>Deep-cultivation of Planctomycetes and their phenomic and genomic characterization uncovers novel biology.</title>
        <authorList>
            <person name="Wiegand S."/>
            <person name="Jogler M."/>
            <person name="Boedeker C."/>
            <person name="Pinto D."/>
            <person name="Vollmers J."/>
            <person name="Rivas-Marin E."/>
            <person name="Kohn T."/>
            <person name="Peeters S.H."/>
            <person name="Heuer A."/>
            <person name="Rast P."/>
            <person name="Oberbeckmann S."/>
            <person name="Bunk B."/>
            <person name="Jeske O."/>
            <person name="Meyerdierks A."/>
            <person name="Storesund J.E."/>
            <person name="Kallscheuer N."/>
            <person name="Luecker S."/>
            <person name="Lage O.M."/>
            <person name="Pohl T."/>
            <person name="Merkel B.J."/>
            <person name="Hornburger P."/>
            <person name="Mueller R.-W."/>
            <person name="Bruemmer F."/>
            <person name="Labrenz M."/>
            <person name="Spormann A.M."/>
            <person name="Op den Camp H."/>
            <person name="Overmann J."/>
            <person name="Amann R."/>
            <person name="Jetten M.S.M."/>
            <person name="Mascher T."/>
            <person name="Medema M.H."/>
            <person name="Devos D.P."/>
            <person name="Kaster A.-K."/>
            <person name="Ovreas L."/>
            <person name="Rohde M."/>
            <person name="Galperin M.Y."/>
            <person name="Jogler C."/>
        </authorList>
    </citation>
    <scope>NUCLEOTIDE SEQUENCE [LARGE SCALE GENOMIC DNA]</scope>
    <source>
        <strain evidence="7 8">Pan44</strain>
    </source>
</reference>
<keyword evidence="5 6" id="KW-0687">Ribonucleoprotein</keyword>
<protein>
    <recommendedName>
        <fullName evidence="6">Small ribosomal subunit protein uS17</fullName>
    </recommendedName>
</protein>
<dbReference type="AlphaFoldDB" id="A0A517SE60"/>
<keyword evidence="2 6" id="KW-0699">rRNA-binding</keyword>
<dbReference type="PANTHER" id="PTHR10744">
    <property type="entry name" value="40S RIBOSOMAL PROTEIN S11 FAMILY MEMBER"/>
    <property type="match status" value="1"/>
</dbReference>
<comment type="function">
    <text evidence="6">One of the primary rRNA binding proteins, it binds specifically to the 5'-end of 16S ribosomal RNA.</text>
</comment>
<evidence type="ECO:0000313" key="8">
    <source>
        <dbReference type="Proteomes" id="UP000315700"/>
    </source>
</evidence>
<dbReference type="HAMAP" id="MF_01345_B">
    <property type="entry name" value="Ribosomal_uS17_B"/>
    <property type="match status" value="1"/>
</dbReference>
<keyword evidence="8" id="KW-1185">Reference proteome</keyword>
<dbReference type="OrthoDB" id="9811714at2"/>
<sequence length="96" mass="10782">MRKTLTGTVTSDKRAKTRRVEVDRLYAHPKYGKIVKAKTVCHVHDENNESLKGDVVEIAECRPRSALKRWELVKVVKKANQVAVQNTPAVTENATA</sequence>
<dbReference type="Pfam" id="PF00366">
    <property type="entry name" value="Ribosomal_S17"/>
    <property type="match status" value="1"/>
</dbReference>
<evidence type="ECO:0000256" key="4">
    <source>
        <dbReference type="ARBA" id="ARBA00022980"/>
    </source>
</evidence>
<dbReference type="CDD" id="cd00364">
    <property type="entry name" value="Ribosomal_uS17"/>
    <property type="match status" value="1"/>
</dbReference>
<dbReference type="RefSeq" id="WP_145030273.1">
    <property type="nucleotide sequence ID" value="NZ_CP036271.1"/>
</dbReference>
<dbReference type="GO" id="GO:0022627">
    <property type="term" value="C:cytosolic small ribosomal subunit"/>
    <property type="evidence" value="ECO:0007669"/>
    <property type="project" value="UniProtKB-UniRule"/>
</dbReference>
<dbReference type="EMBL" id="CP036271">
    <property type="protein sequence ID" value="QDT54416.1"/>
    <property type="molecule type" value="Genomic_DNA"/>
</dbReference>
<dbReference type="KEGG" id="ccos:Pan44_24490"/>
<evidence type="ECO:0000256" key="5">
    <source>
        <dbReference type="ARBA" id="ARBA00023274"/>
    </source>
</evidence>